<feature type="domain" description="Glycosyl transferase family 1" evidence="1">
    <location>
        <begin position="187"/>
        <end position="330"/>
    </location>
</feature>
<dbReference type="InterPro" id="IPR001296">
    <property type="entry name" value="Glyco_trans_1"/>
</dbReference>
<evidence type="ECO:0000313" key="4">
    <source>
        <dbReference type="Proteomes" id="UP000051302"/>
    </source>
</evidence>
<dbReference type="InterPro" id="IPR050194">
    <property type="entry name" value="Glycosyltransferase_grp1"/>
</dbReference>
<dbReference type="PANTHER" id="PTHR45947">
    <property type="entry name" value="SULFOQUINOVOSYL TRANSFERASE SQD2"/>
    <property type="match status" value="1"/>
</dbReference>
<evidence type="ECO:0000313" key="3">
    <source>
        <dbReference type="EMBL" id="KRM15288.1"/>
    </source>
</evidence>
<organism evidence="3 4">
    <name type="scientific">Companilactobacillus nantensis DSM 16982</name>
    <dbReference type="NCBI Taxonomy" id="1423774"/>
    <lineage>
        <taxon>Bacteria</taxon>
        <taxon>Bacillati</taxon>
        <taxon>Bacillota</taxon>
        <taxon>Bacilli</taxon>
        <taxon>Lactobacillales</taxon>
        <taxon>Lactobacillaceae</taxon>
        <taxon>Companilactobacillus</taxon>
    </lineage>
</organism>
<dbReference type="PATRIC" id="fig|1423774.3.peg.1347"/>
<keyword evidence="4" id="KW-1185">Reference proteome</keyword>
<dbReference type="Pfam" id="PF00534">
    <property type="entry name" value="Glycos_transf_1"/>
    <property type="match status" value="1"/>
</dbReference>
<comment type="caution">
    <text evidence="3">The sequence shown here is derived from an EMBL/GenBank/DDBJ whole genome shotgun (WGS) entry which is preliminary data.</text>
</comment>
<sequence>MSNKFQVLEVCESYNGGVKRQVDYLNEYIDNSKFELTTLVSSKRGGNISGSFIVDDNMSYFPNNIFKFIKSFKTIHNIVVDKNISLIHAHSTIAGIVVIMYKILYFSKIPIVYTPHAYYSEISRGWVKDFLLITVEKFMSNFFSMNIHVSEEEENYAFDSGIVSKKESTVVNNGVPDSEYEVKMDNVKELRFVNVARCDYQKNPELFIKIAKTICEIIPNVNFTWVGDGPLFDQCIKQVKNINLEDKIKFVGYSSNPFKYLNSSDIFLSTSRYEGQPFSVIEALSVGLPLILTDIVGHRELVSNNGRLITNKEILNKNNLCSLFEFVIENKNDESIISRKLFEKKYNVKEMVKGIESVYKKVV</sequence>
<reference evidence="3 4" key="1">
    <citation type="journal article" date="2015" name="Genome Announc.">
        <title>Expanding the biotechnology potential of lactobacilli through comparative genomics of 213 strains and associated genera.</title>
        <authorList>
            <person name="Sun Z."/>
            <person name="Harris H.M."/>
            <person name="McCann A."/>
            <person name="Guo C."/>
            <person name="Argimon S."/>
            <person name="Zhang W."/>
            <person name="Yang X."/>
            <person name="Jeffery I.B."/>
            <person name="Cooney J.C."/>
            <person name="Kagawa T.F."/>
            <person name="Liu W."/>
            <person name="Song Y."/>
            <person name="Salvetti E."/>
            <person name="Wrobel A."/>
            <person name="Rasinkangas P."/>
            <person name="Parkhill J."/>
            <person name="Rea M.C."/>
            <person name="O'Sullivan O."/>
            <person name="Ritari J."/>
            <person name="Douillard F.P."/>
            <person name="Paul Ross R."/>
            <person name="Yang R."/>
            <person name="Briner A.E."/>
            <person name="Felis G.E."/>
            <person name="de Vos W.M."/>
            <person name="Barrangou R."/>
            <person name="Klaenhammer T.R."/>
            <person name="Caufield P.W."/>
            <person name="Cui Y."/>
            <person name="Zhang H."/>
            <person name="O'Toole P.W."/>
        </authorList>
    </citation>
    <scope>NUCLEOTIDE SEQUENCE [LARGE SCALE GENOMIC DNA]</scope>
    <source>
        <strain evidence="3 4">DSM 16982</strain>
    </source>
</reference>
<name>A0A0R1WBF0_9LACO</name>
<dbReference type="AlphaFoldDB" id="A0A0R1WBF0"/>
<proteinExistence type="predicted"/>
<accession>A0A0R1WBF0</accession>
<evidence type="ECO:0000259" key="1">
    <source>
        <dbReference type="Pfam" id="PF00534"/>
    </source>
</evidence>
<evidence type="ECO:0008006" key="5">
    <source>
        <dbReference type="Google" id="ProtNLM"/>
    </source>
</evidence>
<evidence type="ECO:0000259" key="2">
    <source>
        <dbReference type="Pfam" id="PF13439"/>
    </source>
</evidence>
<dbReference type="RefSeq" id="WP_057892709.1">
    <property type="nucleotide sequence ID" value="NZ_AZFV01000024.1"/>
</dbReference>
<dbReference type="InterPro" id="IPR028098">
    <property type="entry name" value="Glyco_trans_4-like_N"/>
</dbReference>
<protein>
    <recommendedName>
        <fullName evidence="5">Glycosyltransferase</fullName>
    </recommendedName>
</protein>
<dbReference type="Proteomes" id="UP000051302">
    <property type="component" value="Unassembled WGS sequence"/>
</dbReference>
<dbReference type="SUPFAM" id="SSF53756">
    <property type="entry name" value="UDP-Glycosyltransferase/glycogen phosphorylase"/>
    <property type="match status" value="1"/>
</dbReference>
<dbReference type="EMBL" id="AZFV01000024">
    <property type="protein sequence ID" value="KRM15288.1"/>
    <property type="molecule type" value="Genomic_DNA"/>
</dbReference>
<dbReference type="Gene3D" id="3.40.50.2000">
    <property type="entry name" value="Glycogen Phosphorylase B"/>
    <property type="match status" value="2"/>
</dbReference>
<dbReference type="PANTHER" id="PTHR45947:SF3">
    <property type="entry name" value="SULFOQUINOVOSYL TRANSFERASE SQD2"/>
    <property type="match status" value="1"/>
</dbReference>
<gene>
    <name evidence="3" type="ORF">FD31_GL001296</name>
</gene>
<dbReference type="GO" id="GO:0016757">
    <property type="term" value="F:glycosyltransferase activity"/>
    <property type="evidence" value="ECO:0007669"/>
    <property type="project" value="InterPro"/>
</dbReference>
<feature type="domain" description="Glycosyltransferase subfamily 4-like N-terminal" evidence="2">
    <location>
        <begin position="16"/>
        <end position="177"/>
    </location>
</feature>
<dbReference type="STRING" id="1423774.FD31_GL001296"/>
<dbReference type="Pfam" id="PF13439">
    <property type="entry name" value="Glyco_transf_4"/>
    <property type="match status" value="1"/>
</dbReference>